<evidence type="ECO:0000256" key="1">
    <source>
        <dbReference type="SAM" id="MobiDB-lite"/>
    </source>
</evidence>
<name>A0ABV7Q0E1_9ACTN</name>
<feature type="signal peptide" evidence="2">
    <location>
        <begin position="1"/>
        <end position="24"/>
    </location>
</feature>
<keyword evidence="4" id="KW-1185">Reference proteome</keyword>
<organism evidence="3 4">
    <name type="scientific">Glycomyces rhizosphaerae</name>
    <dbReference type="NCBI Taxonomy" id="2054422"/>
    <lineage>
        <taxon>Bacteria</taxon>
        <taxon>Bacillati</taxon>
        <taxon>Actinomycetota</taxon>
        <taxon>Actinomycetes</taxon>
        <taxon>Glycomycetales</taxon>
        <taxon>Glycomycetaceae</taxon>
        <taxon>Glycomyces</taxon>
    </lineage>
</organism>
<accession>A0ABV7Q0E1</accession>
<evidence type="ECO:0008006" key="5">
    <source>
        <dbReference type="Google" id="ProtNLM"/>
    </source>
</evidence>
<dbReference type="EMBL" id="JBHRWO010000010">
    <property type="protein sequence ID" value="MFC3493312.1"/>
    <property type="molecule type" value="Genomic_DNA"/>
</dbReference>
<feature type="region of interest" description="Disordered" evidence="1">
    <location>
        <begin position="29"/>
        <end position="56"/>
    </location>
</feature>
<feature type="compositionally biased region" description="Low complexity" evidence="1">
    <location>
        <begin position="30"/>
        <end position="46"/>
    </location>
</feature>
<sequence>MKIRKATGTAAVSVAALLMFGACGTGGDDGATPPGGNDADGSETSADGGGDSGAAAIDTEISSWDPCEVLGDSYNELVESLNSVSAGDLLSKPTGGGILPDHAMCSNTVVWAEDPEYASSNADGLVTLSLVPKPSEEEAATRYAELVTSSQELYGDTVAEIPIDGWDEGTLFLGDYGVGDAFTAIVRDGSYLIVVLLETGSQLVAGGDGTQADFTVDEARDHLLDVTLPGVQSAVAERLEEAGVSSGE</sequence>
<protein>
    <recommendedName>
        <fullName evidence="5">DUF3558 domain-containing protein</fullName>
    </recommendedName>
</protein>
<keyword evidence="2" id="KW-0732">Signal</keyword>
<dbReference type="Proteomes" id="UP001595712">
    <property type="component" value="Unassembled WGS sequence"/>
</dbReference>
<feature type="chain" id="PRO_5046516408" description="DUF3558 domain-containing protein" evidence="2">
    <location>
        <begin position="25"/>
        <end position="248"/>
    </location>
</feature>
<evidence type="ECO:0000256" key="2">
    <source>
        <dbReference type="SAM" id="SignalP"/>
    </source>
</evidence>
<evidence type="ECO:0000313" key="3">
    <source>
        <dbReference type="EMBL" id="MFC3493312.1"/>
    </source>
</evidence>
<comment type="caution">
    <text evidence="3">The sequence shown here is derived from an EMBL/GenBank/DDBJ whole genome shotgun (WGS) entry which is preliminary data.</text>
</comment>
<proteinExistence type="predicted"/>
<evidence type="ECO:0000313" key="4">
    <source>
        <dbReference type="Proteomes" id="UP001595712"/>
    </source>
</evidence>
<gene>
    <name evidence="3" type="ORF">ACFO8M_12535</name>
</gene>
<dbReference type="PROSITE" id="PS51257">
    <property type="entry name" value="PROKAR_LIPOPROTEIN"/>
    <property type="match status" value="1"/>
</dbReference>
<reference evidence="4" key="1">
    <citation type="journal article" date="2019" name="Int. J. Syst. Evol. Microbiol.">
        <title>The Global Catalogue of Microorganisms (GCM) 10K type strain sequencing project: providing services to taxonomists for standard genome sequencing and annotation.</title>
        <authorList>
            <consortium name="The Broad Institute Genomics Platform"/>
            <consortium name="The Broad Institute Genome Sequencing Center for Infectious Disease"/>
            <person name="Wu L."/>
            <person name="Ma J."/>
        </authorList>
    </citation>
    <scope>NUCLEOTIDE SEQUENCE [LARGE SCALE GENOMIC DNA]</scope>
    <source>
        <strain evidence="4">CGMCC 4.7396</strain>
    </source>
</reference>
<dbReference type="RefSeq" id="WP_387975458.1">
    <property type="nucleotide sequence ID" value="NZ_JBHRWO010000010.1"/>
</dbReference>